<accession>A0A1M5AAC3</accession>
<keyword evidence="2 5" id="KW-0223">Dioxygenase</keyword>
<dbReference type="AlphaFoldDB" id="A0A1M5AAC3"/>
<gene>
    <name evidence="5" type="ORF">SAMN04488522_102653</name>
</gene>
<proteinExistence type="inferred from homology"/>
<dbReference type="Gene3D" id="2.60.130.10">
    <property type="entry name" value="Aromatic compound dioxygenase"/>
    <property type="match status" value="1"/>
</dbReference>
<protein>
    <submittedName>
        <fullName evidence="5">Protocatechuate 3,4-dioxygenase beta subunit</fullName>
    </submittedName>
</protein>
<dbReference type="Pfam" id="PF00775">
    <property type="entry name" value="Dioxygenase_C"/>
    <property type="match status" value="1"/>
</dbReference>
<keyword evidence="6" id="KW-1185">Reference proteome</keyword>
<dbReference type="STRING" id="288992.SAMN04488522_102653"/>
<dbReference type="PANTHER" id="PTHR33711">
    <property type="entry name" value="DIOXYGENASE, PUTATIVE (AFU_ORTHOLOGUE AFUA_2G02910)-RELATED"/>
    <property type="match status" value="1"/>
</dbReference>
<keyword evidence="3" id="KW-0560">Oxidoreductase</keyword>
<dbReference type="PANTHER" id="PTHR33711:SF10">
    <property type="entry name" value="INTRADIOL RING-CLEAVAGE DIOXYGENASES DOMAIN-CONTAINING PROTEIN"/>
    <property type="match status" value="1"/>
</dbReference>
<evidence type="ECO:0000256" key="3">
    <source>
        <dbReference type="ARBA" id="ARBA00023002"/>
    </source>
</evidence>
<sequence>MKLHMKTNYLSLVNEVALLFTVLLFSSCQGQTQRNHTANAKLIGGGCDGCELMYIGMPRQIKAIDTSAGWAEKGQKLLISGTVLKRDGKTPAPDVVIYYWQTDNKGYYSPRKGMDKRALRHGHIRGWVKTDQQGKYAIYTIRPATYPDRSEPAHIHTSIKEPELPTEYYIDEFVFDDDPLLISKKRESLENRGGSGILKPSVSGDLQIAKHHIILGLNIPNYPPEH</sequence>
<dbReference type="PROSITE" id="PS51257">
    <property type="entry name" value="PROKAR_LIPOPROTEIN"/>
    <property type="match status" value="1"/>
</dbReference>
<evidence type="ECO:0000313" key="6">
    <source>
        <dbReference type="Proteomes" id="UP000184287"/>
    </source>
</evidence>
<dbReference type="SUPFAM" id="SSF49482">
    <property type="entry name" value="Aromatic compound dioxygenase"/>
    <property type="match status" value="1"/>
</dbReference>
<evidence type="ECO:0000256" key="2">
    <source>
        <dbReference type="ARBA" id="ARBA00022964"/>
    </source>
</evidence>
<dbReference type="Proteomes" id="UP000184287">
    <property type="component" value="Unassembled WGS sequence"/>
</dbReference>
<dbReference type="InterPro" id="IPR050770">
    <property type="entry name" value="Intradiol_RC_Dioxygenase"/>
</dbReference>
<dbReference type="InterPro" id="IPR000627">
    <property type="entry name" value="Intradiol_dOase_C"/>
</dbReference>
<comment type="similarity">
    <text evidence="1">Belongs to the intradiol ring-cleavage dioxygenase family.</text>
</comment>
<dbReference type="InterPro" id="IPR015889">
    <property type="entry name" value="Intradiol_dOase_core"/>
</dbReference>
<evidence type="ECO:0000259" key="4">
    <source>
        <dbReference type="Pfam" id="PF00775"/>
    </source>
</evidence>
<organism evidence="5 6">
    <name type="scientific">Pedobacter caeni</name>
    <dbReference type="NCBI Taxonomy" id="288992"/>
    <lineage>
        <taxon>Bacteria</taxon>
        <taxon>Pseudomonadati</taxon>
        <taxon>Bacteroidota</taxon>
        <taxon>Sphingobacteriia</taxon>
        <taxon>Sphingobacteriales</taxon>
        <taxon>Sphingobacteriaceae</taxon>
        <taxon>Pedobacter</taxon>
    </lineage>
</organism>
<dbReference type="EMBL" id="FQUQ01000002">
    <property type="protein sequence ID" value="SHF27037.1"/>
    <property type="molecule type" value="Genomic_DNA"/>
</dbReference>
<reference evidence="6" key="1">
    <citation type="submission" date="2016-11" db="EMBL/GenBank/DDBJ databases">
        <authorList>
            <person name="Varghese N."/>
            <person name="Submissions S."/>
        </authorList>
    </citation>
    <scope>NUCLEOTIDE SEQUENCE [LARGE SCALE GENOMIC DNA]</scope>
    <source>
        <strain evidence="6">DSM 16990</strain>
    </source>
</reference>
<name>A0A1M5AAC3_9SPHI</name>
<dbReference type="GO" id="GO:0008199">
    <property type="term" value="F:ferric iron binding"/>
    <property type="evidence" value="ECO:0007669"/>
    <property type="project" value="InterPro"/>
</dbReference>
<evidence type="ECO:0000256" key="1">
    <source>
        <dbReference type="ARBA" id="ARBA00007825"/>
    </source>
</evidence>
<evidence type="ECO:0000313" key="5">
    <source>
        <dbReference type="EMBL" id="SHF27037.1"/>
    </source>
</evidence>
<feature type="domain" description="Intradiol ring-cleavage dioxygenases" evidence="4">
    <location>
        <begin position="69"/>
        <end position="182"/>
    </location>
</feature>
<dbReference type="GO" id="GO:0016702">
    <property type="term" value="F:oxidoreductase activity, acting on single donors with incorporation of molecular oxygen, incorporation of two atoms of oxygen"/>
    <property type="evidence" value="ECO:0007669"/>
    <property type="project" value="InterPro"/>
</dbReference>